<sequence length="155" mass="18188">MALIDRALINTIIQEWIDSIVSGHFSEDRTLERVKTHSGWPNWRNDVAESFKTCDRFQKANRATGKKFGMMIQIQEPKFPCKIAHVDWVTALQTAEDRILNVFLVLVDRYIKYPMFFPFHKDETDMDTAIMIWNGAIIHKDLLQNIICDRDPKFT</sequence>
<dbReference type="PANTHER" id="PTHR37984:SF5">
    <property type="entry name" value="PROTEIN NYNRIN-LIKE"/>
    <property type="match status" value="1"/>
</dbReference>
<feature type="domain" description="Integrase zinc-binding" evidence="1">
    <location>
        <begin position="4"/>
        <end position="62"/>
    </location>
</feature>
<dbReference type="EMBL" id="AVOT02014554">
    <property type="protein sequence ID" value="MBW0498080.1"/>
    <property type="molecule type" value="Genomic_DNA"/>
</dbReference>
<evidence type="ECO:0000313" key="3">
    <source>
        <dbReference type="Proteomes" id="UP000765509"/>
    </source>
</evidence>
<dbReference type="Gene3D" id="1.10.340.70">
    <property type="match status" value="1"/>
</dbReference>
<proteinExistence type="predicted"/>
<dbReference type="Pfam" id="PF17921">
    <property type="entry name" value="Integrase_H2C2"/>
    <property type="match status" value="1"/>
</dbReference>
<comment type="caution">
    <text evidence="2">The sequence shown here is derived from an EMBL/GenBank/DDBJ whole genome shotgun (WGS) entry which is preliminary data.</text>
</comment>
<dbReference type="Proteomes" id="UP000765509">
    <property type="component" value="Unassembled WGS sequence"/>
</dbReference>
<protein>
    <recommendedName>
        <fullName evidence="1">Integrase zinc-binding domain-containing protein</fullName>
    </recommendedName>
</protein>
<dbReference type="InterPro" id="IPR036397">
    <property type="entry name" value="RNaseH_sf"/>
</dbReference>
<accession>A0A9Q3DBP9</accession>
<name>A0A9Q3DBP9_9BASI</name>
<organism evidence="2 3">
    <name type="scientific">Austropuccinia psidii MF-1</name>
    <dbReference type="NCBI Taxonomy" id="1389203"/>
    <lineage>
        <taxon>Eukaryota</taxon>
        <taxon>Fungi</taxon>
        <taxon>Dikarya</taxon>
        <taxon>Basidiomycota</taxon>
        <taxon>Pucciniomycotina</taxon>
        <taxon>Pucciniomycetes</taxon>
        <taxon>Pucciniales</taxon>
        <taxon>Sphaerophragmiaceae</taxon>
        <taxon>Austropuccinia</taxon>
    </lineage>
</organism>
<dbReference type="Gene3D" id="3.30.420.10">
    <property type="entry name" value="Ribonuclease H-like superfamily/Ribonuclease H"/>
    <property type="match status" value="1"/>
</dbReference>
<gene>
    <name evidence="2" type="ORF">O181_037795</name>
</gene>
<dbReference type="InterPro" id="IPR041588">
    <property type="entry name" value="Integrase_H2C2"/>
</dbReference>
<evidence type="ECO:0000313" key="2">
    <source>
        <dbReference type="EMBL" id="MBW0498080.1"/>
    </source>
</evidence>
<reference evidence="2" key="1">
    <citation type="submission" date="2021-03" db="EMBL/GenBank/DDBJ databases">
        <title>Draft genome sequence of rust myrtle Austropuccinia psidii MF-1, a brazilian biotype.</title>
        <authorList>
            <person name="Quecine M.C."/>
            <person name="Pachon D.M.R."/>
            <person name="Bonatelli M.L."/>
            <person name="Correr F.H."/>
            <person name="Franceschini L.M."/>
            <person name="Leite T.F."/>
            <person name="Margarido G.R.A."/>
            <person name="Almeida C.A."/>
            <person name="Ferrarezi J.A."/>
            <person name="Labate C.A."/>
        </authorList>
    </citation>
    <scope>NUCLEOTIDE SEQUENCE</scope>
    <source>
        <strain evidence="2">MF-1</strain>
    </source>
</reference>
<dbReference type="InterPro" id="IPR050951">
    <property type="entry name" value="Retrovirus_Pol_polyprotein"/>
</dbReference>
<dbReference type="SUPFAM" id="SSF53098">
    <property type="entry name" value="Ribonuclease H-like"/>
    <property type="match status" value="1"/>
</dbReference>
<dbReference type="GO" id="GO:0003676">
    <property type="term" value="F:nucleic acid binding"/>
    <property type="evidence" value="ECO:0007669"/>
    <property type="project" value="InterPro"/>
</dbReference>
<dbReference type="InterPro" id="IPR012337">
    <property type="entry name" value="RNaseH-like_sf"/>
</dbReference>
<dbReference type="AlphaFoldDB" id="A0A9Q3DBP9"/>
<keyword evidence="3" id="KW-1185">Reference proteome</keyword>
<evidence type="ECO:0000259" key="1">
    <source>
        <dbReference type="Pfam" id="PF17921"/>
    </source>
</evidence>
<dbReference type="PANTHER" id="PTHR37984">
    <property type="entry name" value="PROTEIN CBG26694"/>
    <property type="match status" value="1"/>
</dbReference>